<dbReference type="PANTHER" id="PTHR46300:SF7">
    <property type="entry name" value="P450, PUTATIVE (EUROFUNG)-RELATED"/>
    <property type="match status" value="1"/>
</dbReference>
<evidence type="ECO:0000256" key="1">
    <source>
        <dbReference type="ARBA" id="ARBA00001971"/>
    </source>
</evidence>
<evidence type="ECO:0000256" key="6">
    <source>
        <dbReference type="ARBA" id="ARBA00023002"/>
    </source>
</evidence>
<keyword evidence="5 9" id="KW-0479">Metal-binding</keyword>
<evidence type="ECO:0008006" key="12">
    <source>
        <dbReference type="Google" id="ProtNLM"/>
    </source>
</evidence>
<keyword evidence="8" id="KW-0503">Monooxygenase</keyword>
<dbReference type="STRING" id="1381753.V2XTN0"/>
<dbReference type="OrthoDB" id="3934656at2759"/>
<comment type="caution">
    <text evidence="10">The sequence shown here is derived from an EMBL/GenBank/DDBJ whole genome shotgun (WGS) entry which is preliminary data.</text>
</comment>
<dbReference type="InterPro" id="IPR001128">
    <property type="entry name" value="Cyt_P450"/>
</dbReference>
<organism evidence="10 11">
    <name type="scientific">Moniliophthora roreri (strain MCA 2997)</name>
    <name type="common">Cocoa frosty pod rot fungus</name>
    <name type="synonym">Crinipellis roreri</name>
    <dbReference type="NCBI Taxonomy" id="1381753"/>
    <lineage>
        <taxon>Eukaryota</taxon>
        <taxon>Fungi</taxon>
        <taxon>Dikarya</taxon>
        <taxon>Basidiomycota</taxon>
        <taxon>Agaricomycotina</taxon>
        <taxon>Agaricomycetes</taxon>
        <taxon>Agaricomycetidae</taxon>
        <taxon>Agaricales</taxon>
        <taxon>Marasmiineae</taxon>
        <taxon>Marasmiaceae</taxon>
        <taxon>Moniliophthora</taxon>
    </lineage>
</organism>
<keyword evidence="6" id="KW-0560">Oxidoreductase</keyword>
<dbReference type="PANTHER" id="PTHR46300">
    <property type="entry name" value="P450, PUTATIVE (EUROFUNG)-RELATED-RELATED"/>
    <property type="match status" value="1"/>
</dbReference>
<dbReference type="Pfam" id="PF00067">
    <property type="entry name" value="p450"/>
    <property type="match status" value="2"/>
</dbReference>
<comment type="similarity">
    <text evidence="3">Belongs to the cytochrome P450 family.</text>
</comment>
<proteinExistence type="inferred from homology"/>
<comment type="cofactor">
    <cofactor evidence="1 9">
        <name>heme</name>
        <dbReference type="ChEBI" id="CHEBI:30413"/>
    </cofactor>
</comment>
<evidence type="ECO:0000256" key="9">
    <source>
        <dbReference type="PIRSR" id="PIRSR602401-1"/>
    </source>
</evidence>
<evidence type="ECO:0000313" key="11">
    <source>
        <dbReference type="Proteomes" id="UP000017559"/>
    </source>
</evidence>
<dbReference type="InterPro" id="IPR002401">
    <property type="entry name" value="Cyt_P450_E_grp-I"/>
</dbReference>
<gene>
    <name evidence="10" type="ORF">Moror_12308</name>
</gene>
<keyword evidence="11" id="KW-1185">Reference proteome</keyword>
<evidence type="ECO:0000256" key="3">
    <source>
        <dbReference type="ARBA" id="ARBA00010617"/>
    </source>
</evidence>
<keyword evidence="4 9" id="KW-0349">Heme</keyword>
<evidence type="ECO:0000256" key="7">
    <source>
        <dbReference type="ARBA" id="ARBA00023004"/>
    </source>
</evidence>
<evidence type="ECO:0000256" key="4">
    <source>
        <dbReference type="ARBA" id="ARBA00022617"/>
    </source>
</evidence>
<dbReference type="AlphaFoldDB" id="V2XTN0"/>
<reference evidence="10 11" key="1">
    <citation type="journal article" date="2014" name="BMC Genomics">
        <title>Genome and secretome analysis of the hemibiotrophic fungal pathogen, Moniliophthora roreri, which causes frosty pod rot disease of cacao: mechanisms of the biotrophic and necrotrophic phases.</title>
        <authorList>
            <person name="Meinhardt L.W."/>
            <person name="Costa G.G.L."/>
            <person name="Thomazella D.P.T."/>
            <person name="Teixeira P.J.P.L."/>
            <person name="Carazzolle M.F."/>
            <person name="Schuster S.C."/>
            <person name="Carlson J.E."/>
            <person name="Guiltinan M.J."/>
            <person name="Mieczkowski P."/>
            <person name="Farmer A."/>
            <person name="Ramaraj T."/>
            <person name="Crozier J."/>
            <person name="Davis R.E."/>
            <person name="Shao J."/>
            <person name="Melnick R.L."/>
            <person name="Pereira G.A.G."/>
            <person name="Bailey B.A."/>
        </authorList>
    </citation>
    <scope>NUCLEOTIDE SEQUENCE [LARGE SCALE GENOMIC DNA]</scope>
    <source>
        <strain evidence="10 11">MCA 2997</strain>
    </source>
</reference>
<dbReference type="PRINTS" id="PR00385">
    <property type="entry name" value="P450"/>
</dbReference>
<evidence type="ECO:0000313" key="10">
    <source>
        <dbReference type="EMBL" id="ESK95900.1"/>
    </source>
</evidence>
<protein>
    <recommendedName>
        <fullName evidence="12">Cytochrome P450</fullName>
    </recommendedName>
</protein>
<dbReference type="Proteomes" id="UP000017559">
    <property type="component" value="Unassembled WGS sequence"/>
</dbReference>
<accession>V2XTN0</accession>
<dbReference type="GO" id="GO:0005506">
    <property type="term" value="F:iron ion binding"/>
    <property type="evidence" value="ECO:0007669"/>
    <property type="project" value="InterPro"/>
</dbReference>
<dbReference type="InterPro" id="IPR036396">
    <property type="entry name" value="Cyt_P450_sf"/>
</dbReference>
<evidence type="ECO:0000256" key="8">
    <source>
        <dbReference type="ARBA" id="ARBA00023033"/>
    </source>
</evidence>
<dbReference type="Gene3D" id="1.10.630.10">
    <property type="entry name" value="Cytochrome P450"/>
    <property type="match status" value="1"/>
</dbReference>
<name>V2XTN0_MONRO</name>
<feature type="binding site" description="axial binding residue" evidence="9">
    <location>
        <position position="251"/>
    </location>
    <ligand>
        <name>heme</name>
        <dbReference type="ChEBI" id="CHEBI:30413"/>
    </ligand>
    <ligandPart>
        <name>Fe</name>
        <dbReference type="ChEBI" id="CHEBI:18248"/>
    </ligandPart>
</feature>
<comment type="pathway">
    <text evidence="2">Secondary metabolite biosynthesis.</text>
</comment>
<dbReference type="SUPFAM" id="SSF48264">
    <property type="entry name" value="Cytochrome P450"/>
    <property type="match status" value="1"/>
</dbReference>
<dbReference type="EMBL" id="AWSO01000058">
    <property type="protein sequence ID" value="ESK95900.1"/>
    <property type="molecule type" value="Genomic_DNA"/>
</dbReference>
<evidence type="ECO:0000256" key="2">
    <source>
        <dbReference type="ARBA" id="ARBA00005179"/>
    </source>
</evidence>
<keyword evidence="7 9" id="KW-0408">Iron</keyword>
<evidence type="ECO:0000256" key="5">
    <source>
        <dbReference type="ARBA" id="ARBA00022723"/>
    </source>
</evidence>
<dbReference type="HOGENOM" id="CLU_001570_2_0_1"/>
<sequence length="299" mass="34212">MEQVFTPLLMPVLKHCPFVMSVPHWFPILGPIRRLVETTRKHLNDLRDLPIQYVQKNEEADAGLIPPLLHEINEGDPSSTEQARRIKDVGTTVYAAGADTTSSSTGTFFLAMARNIHSQKKAQQEIDAVVGRGRLPNLDDRDSLPYVEAVYQEVMRWYPPLPLGVPHMATTDDNYRGYYIPQGALVFANIWCVDQVQNIDQTRKLTLLYLRNMTHDEEIYPDPYCFKPERFLNTQRNINDVLAYGFGRRICVGRHLADTELWLTFASVLACFDITNEKDEYGNEIVIPENYSDGPVFFS</sequence>
<dbReference type="GO" id="GO:0004497">
    <property type="term" value="F:monooxygenase activity"/>
    <property type="evidence" value="ECO:0007669"/>
    <property type="project" value="UniProtKB-KW"/>
</dbReference>
<dbReference type="InterPro" id="IPR050364">
    <property type="entry name" value="Cytochrome_P450_fung"/>
</dbReference>
<dbReference type="KEGG" id="mrr:Moror_12308"/>
<dbReference type="GO" id="GO:0020037">
    <property type="term" value="F:heme binding"/>
    <property type="evidence" value="ECO:0007669"/>
    <property type="project" value="InterPro"/>
</dbReference>
<dbReference type="GO" id="GO:0016705">
    <property type="term" value="F:oxidoreductase activity, acting on paired donors, with incorporation or reduction of molecular oxygen"/>
    <property type="evidence" value="ECO:0007669"/>
    <property type="project" value="InterPro"/>
</dbReference>
<dbReference type="PRINTS" id="PR00463">
    <property type="entry name" value="EP450I"/>
</dbReference>